<evidence type="ECO:0000313" key="1">
    <source>
        <dbReference type="EMBL" id="MED4403011.1"/>
    </source>
</evidence>
<comment type="caution">
    <text evidence="1">The sequence shown here is derived from an EMBL/GenBank/DDBJ whole genome shotgun (WGS) entry which is preliminary data.</text>
</comment>
<reference evidence="1 2" key="1">
    <citation type="submission" date="2023-03" db="EMBL/GenBank/DDBJ databases">
        <title>Bacillus Genome Sequencing.</title>
        <authorList>
            <person name="Dunlap C."/>
        </authorList>
    </citation>
    <scope>NUCLEOTIDE SEQUENCE [LARGE SCALE GENOMIC DNA]</scope>
    <source>
        <strain evidence="1 2">NRS-1717</strain>
    </source>
</reference>
<sequence length="82" mass="9841">MKIRKANMNVHNQLLSNVYIYENKKEEYSLVAIPELEWSMTVKYEEERSSLRSRLTQSFEKKIDKEDAEQLAEKIVQWTAEM</sequence>
<dbReference type="GeneID" id="301141876"/>
<name>A0ABU6P0Z7_9BACI</name>
<gene>
    <name evidence="1" type="ORF">P9271_17025</name>
</gene>
<dbReference type="EMBL" id="JARTFS010000013">
    <property type="protein sequence ID" value="MED4403011.1"/>
    <property type="molecule type" value="Genomic_DNA"/>
</dbReference>
<accession>A0ABU6P0Z7</accession>
<protein>
    <submittedName>
        <fullName evidence="1">YueH family protein</fullName>
    </submittedName>
</protein>
<dbReference type="Pfam" id="PF14166">
    <property type="entry name" value="YueH"/>
    <property type="match status" value="1"/>
</dbReference>
<evidence type="ECO:0000313" key="2">
    <source>
        <dbReference type="Proteomes" id="UP001342826"/>
    </source>
</evidence>
<organism evidence="1 2">
    <name type="scientific">Metabacillus fastidiosus</name>
    <dbReference type="NCBI Taxonomy" id="1458"/>
    <lineage>
        <taxon>Bacteria</taxon>
        <taxon>Bacillati</taxon>
        <taxon>Bacillota</taxon>
        <taxon>Bacilli</taxon>
        <taxon>Bacillales</taxon>
        <taxon>Bacillaceae</taxon>
        <taxon>Metabacillus</taxon>
    </lineage>
</organism>
<proteinExistence type="predicted"/>
<dbReference type="Proteomes" id="UP001342826">
    <property type="component" value="Unassembled WGS sequence"/>
</dbReference>
<keyword evidence="2" id="KW-1185">Reference proteome</keyword>
<dbReference type="InterPro" id="IPR020260">
    <property type="entry name" value="Uncharacterised_YueH"/>
</dbReference>
<dbReference type="RefSeq" id="WP_066231625.1">
    <property type="nucleotide sequence ID" value="NZ_JARSOS010000098.1"/>
</dbReference>